<gene>
    <name evidence="3" type="ORF">B0H16DRAFT_1876623</name>
</gene>
<evidence type="ECO:0000256" key="1">
    <source>
        <dbReference type="SAM" id="MobiDB-lite"/>
    </source>
</evidence>
<feature type="compositionally biased region" description="Acidic residues" evidence="1">
    <location>
        <begin position="708"/>
        <end position="723"/>
    </location>
</feature>
<feature type="compositionally biased region" description="Basic residues" evidence="1">
    <location>
        <begin position="419"/>
        <end position="434"/>
    </location>
</feature>
<sequence length="747" mass="82179">MDNDATLPNAAASLRQKRVLPSRSRRGGPGVGNCDVDVMILNTQLNKSENEPLIPADTPFVFKTNDTLEKVAGDFATAGGSGLNLLAHQSYFERPEVLKAYREQTIIETPEFTNVSDTPSVGGRLRVRTTEENNSDSDAVYEKRHRKYESFEKRGRLREKEKLKHEQYKLKERIDQLRAMDNSAFLAAPASSFSPRPGVPEVVEDELGILGGLNGNPAYLEGERRRREMLMNAQTLEERYRVLLPPDRVRKAVGQSSLNVSLDPDSELSGKEFPHSHEDGELELDEDYLAHAQVNKKETQKLKLKLPARPNIPTPPLTTSRTTTTTSKKRRRSLPPPFIPPPPPPAKSPAVPPRKPRMAPVATPFSMDRQQQMIPQPTGVPGPSSLQPRADLAHPGDVMSNIRFLSYQPPQADDGQPKQSRRRPPVHDHPHKRAKTEARGVPSSPPRAHADSLPAESTTFIVVDDDPVVTKRSTSSPHDTSPIHDTSQSYSFPPVEPPPAGDDAYAPTPESFPPRSDMSIDPISPVEATPEPTDFHPSLRPPTPPPAAEERLAPASLSVPPPEPIEMQSERKASVPPIESISAPVPTPPSRRGRGRGRGGVVRVPVKPHIPRKPAPATRAPPRRAAQKGYLEVYAERTAKKSRHSSRSEAFGVKLPPIVAKSDDQYDYELPAELRRPNFEDFVGEGEPEGTDGGRYPDETDDGREPLQVDDDDDGPEPEESDAYEGSGAEAGLEPEDEDTDQDLDGT</sequence>
<protein>
    <recommendedName>
        <fullName evidence="2">PEHE domain-containing protein</fullName>
    </recommendedName>
</protein>
<dbReference type="AlphaFoldDB" id="A0AAD7P3S6"/>
<feature type="region of interest" description="Disordered" evidence="1">
    <location>
        <begin position="299"/>
        <end position="629"/>
    </location>
</feature>
<evidence type="ECO:0000259" key="2">
    <source>
        <dbReference type="SMART" id="SM01300"/>
    </source>
</evidence>
<dbReference type="EMBL" id="JARKIB010000001">
    <property type="protein sequence ID" value="KAJ7786645.1"/>
    <property type="molecule type" value="Genomic_DNA"/>
</dbReference>
<organism evidence="3 4">
    <name type="scientific">Mycena metata</name>
    <dbReference type="NCBI Taxonomy" id="1033252"/>
    <lineage>
        <taxon>Eukaryota</taxon>
        <taxon>Fungi</taxon>
        <taxon>Dikarya</taxon>
        <taxon>Basidiomycota</taxon>
        <taxon>Agaricomycotina</taxon>
        <taxon>Agaricomycetes</taxon>
        <taxon>Agaricomycetidae</taxon>
        <taxon>Agaricales</taxon>
        <taxon>Marasmiineae</taxon>
        <taxon>Mycenaceae</taxon>
        <taxon>Mycena</taxon>
    </lineage>
</organism>
<proteinExistence type="predicted"/>
<feature type="compositionally biased region" description="Acidic residues" evidence="1">
    <location>
        <begin position="733"/>
        <end position="747"/>
    </location>
</feature>
<name>A0AAD7P3S6_9AGAR</name>
<evidence type="ECO:0000313" key="3">
    <source>
        <dbReference type="EMBL" id="KAJ7786645.1"/>
    </source>
</evidence>
<feature type="compositionally biased region" description="Basic and acidic residues" evidence="1">
    <location>
        <begin position="268"/>
        <end position="278"/>
    </location>
</feature>
<feature type="compositionally biased region" description="Pro residues" evidence="1">
    <location>
        <begin position="334"/>
        <end position="353"/>
    </location>
</feature>
<comment type="caution">
    <text evidence="3">The sequence shown here is derived from an EMBL/GenBank/DDBJ whole genome shotgun (WGS) entry which is preliminary data.</text>
</comment>
<feature type="compositionally biased region" description="Basic residues" evidence="1">
    <location>
        <begin position="15"/>
        <end position="26"/>
    </location>
</feature>
<feature type="region of interest" description="Disordered" evidence="1">
    <location>
        <begin position="1"/>
        <end position="32"/>
    </location>
</feature>
<feature type="region of interest" description="Disordered" evidence="1">
    <location>
        <begin position="255"/>
        <end position="278"/>
    </location>
</feature>
<feature type="region of interest" description="Disordered" evidence="1">
    <location>
        <begin position="669"/>
        <end position="747"/>
    </location>
</feature>
<feature type="compositionally biased region" description="Polar residues" evidence="1">
    <location>
        <begin position="471"/>
        <end position="491"/>
    </location>
</feature>
<feature type="compositionally biased region" description="Basic and acidic residues" evidence="1">
    <location>
        <begin position="695"/>
        <end position="707"/>
    </location>
</feature>
<dbReference type="InterPro" id="IPR029332">
    <property type="entry name" value="PEHE_dom"/>
</dbReference>
<feature type="domain" description="PEHE" evidence="2">
    <location>
        <begin position="107"/>
        <end position="242"/>
    </location>
</feature>
<dbReference type="GO" id="GO:0000123">
    <property type="term" value="C:histone acetyltransferase complex"/>
    <property type="evidence" value="ECO:0007669"/>
    <property type="project" value="UniProtKB-ARBA"/>
</dbReference>
<dbReference type="Proteomes" id="UP001215598">
    <property type="component" value="Unassembled WGS sequence"/>
</dbReference>
<dbReference type="SMART" id="SM01300">
    <property type="entry name" value="PEHE"/>
    <property type="match status" value="1"/>
</dbReference>
<reference evidence="3" key="1">
    <citation type="submission" date="2023-03" db="EMBL/GenBank/DDBJ databases">
        <title>Massive genome expansion in bonnet fungi (Mycena s.s.) driven by repeated elements and novel gene families across ecological guilds.</title>
        <authorList>
            <consortium name="Lawrence Berkeley National Laboratory"/>
            <person name="Harder C.B."/>
            <person name="Miyauchi S."/>
            <person name="Viragh M."/>
            <person name="Kuo A."/>
            <person name="Thoen E."/>
            <person name="Andreopoulos B."/>
            <person name="Lu D."/>
            <person name="Skrede I."/>
            <person name="Drula E."/>
            <person name="Henrissat B."/>
            <person name="Morin E."/>
            <person name="Kohler A."/>
            <person name="Barry K."/>
            <person name="LaButti K."/>
            <person name="Morin E."/>
            <person name="Salamov A."/>
            <person name="Lipzen A."/>
            <person name="Mereny Z."/>
            <person name="Hegedus B."/>
            <person name="Baldrian P."/>
            <person name="Stursova M."/>
            <person name="Weitz H."/>
            <person name="Taylor A."/>
            <person name="Grigoriev I.V."/>
            <person name="Nagy L.G."/>
            <person name="Martin F."/>
            <person name="Kauserud H."/>
        </authorList>
    </citation>
    <scope>NUCLEOTIDE SEQUENCE</scope>
    <source>
        <strain evidence="3">CBHHK182m</strain>
    </source>
</reference>
<accession>A0AAD7P3S6</accession>
<feature type="compositionally biased region" description="Low complexity" evidence="1">
    <location>
        <begin position="317"/>
        <end position="326"/>
    </location>
</feature>
<keyword evidence="4" id="KW-1185">Reference proteome</keyword>
<evidence type="ECO:0000313" key="4">
    <source>
        <dbReference type="Proteomes" id="UP001215598"/>
    </source>
</evidence>